<evidence type="ECO:0000256" key="1">
    <source>
        <dbReference type="SAM" id="MobiDB-lite"/>
    </source>
</evidence>
<feature type="region of interest" description="Disordered" evidence="1">
    <location>
        <begin position="32"/>
        <end position="133"/>
    </location>
</feature>
<feature type="compositionally biased region" description="Polar residues" evidence="1">
    <location>
        <begin position="107"/>
        <end position="122"/>
    </location>
</feature>
<keyword evidence="4" id="KW-1185">Reference proteome</keyword>
<proteinExistence type="predicted"/>
<feature type="transmembrane region" description="Helical" evidence="2">
    <location>
        <begin position="543"/>
        <end position="561"/>
    </location>
</feature>
<protein>
    <recommendedName>
        <fullName evidence="5">WW domain-containing protein</fullName>
    </recommendedName>
</protein>
<evidence type="ECO:0000313" key="3">
    <source>
        <dbReference type="EMBL" id="KDR80105.1"/>
    </source>
</evidence>
<gene>
    <name evidence="3" type="ORF">GALMADRAFT_92332</name>
</gene>
<feature type="transmembrane region" description="Helical" evidence="2">
    <location>
        <begin position="568"/>
        <end position="590"/>
    </location>
</feature>
<dbReference type="AlphaFoldDB" id="A0A067TA75"/>
<keyword evidence="2" id="KW-1133">Transmembrane helix</keyword>
<dbReference type="EMBL" id="KL142372">
    <property type="protein sequence ID" value="KDR80105.1"/>
    <property type="molecule type" value="Genomic_DNA"/>
</dbReference>
<keyword evidence="2" id="KW-0812">Transmembrane</keyword>
<evidence type="ECO:0008006" key="5">
    <source>
        <dbReference type="Google" id="ProtNLM"/>
    </source>
</evidence>
<evidence type="ECO:0000256" key="2">
    <source>
        <dbReference type="SAM" id="Phobius"/>
    </source>
</evidence>
<accession>A0A067TA75</accession>
<name>A0A067TA75_GALM3</name>
<feature type="compositionally biased region" description="Low complexity" evidence="1">
    <location>
        <begin position="73"/>
        <end position="89"/>
    </location>
</feature>
<evidence type="ECO:0000313" key="4">
    <source>
        <dbReference type="Proteomes" id="UP000027222"/>
    </source>
</evidence>
<dbReference type="STRING" id="685588.A0A067TA75"/>
<feature type="transmembrane region" description="Helical" evidence="2">
    <location>
        <begin position="489"/>
        <end position="508"/>
    </location>
</feature>
<organism evidence="3 4">
    <name type="scientific">Galerina marginata (strain CBS 339.88)</name>
    <dbReference type="NCBI Taxonomy" id="685588"/>
    <lineage>
        <taxon>Eukaryota</taxon>
        <taxon>Fungi</taxon>
        <taxon>Dikarya</taxon>
        <taxon>Basidiomycota</taxon>
        <taxon>Agaricomycotina</taxon>
        <taxon>Agaricomycetes</taxon>
        <taxon>Agaricomycetidae</taxon>
        <taxon>Agaricales</taxon>
        <taxon>Agaricineae</taxon>
        <taxon>Strophariaceae</taxon>
        <taxon>Galerina</taxon>
    </lineage>
</organism>
<sequence length="625" mass="71450">MSGELYMPISYQAMVLLISSYCRAISSSSLQPSIEDGLSQDGFRNEPGKNTDEQEPSRLSFPRKPILPLYSESSAPIPRRSGSSGSSTIHGDDSDPESLEKSIVLSRRSQSFSKSTTDSGLEQRNGPRPGVSDEVKKLVAVTSYEYQRYERNIKTDKYFWEEFTIDPIEVDFLRPDPQGKWTTHTHPDGGLYFHSTSWEIPVLTDVYVYDRSYRGRLENYIQGIMEYIEKYDLKDELPSNICLVLEFRQTGRCGYYFVDHTHQCLFWLDEFDAMTFLDAIRVNYTRTLIRHELKSLYWLHNEYFPDVRPLERGAILELRDILIHAVGDSMTSPWNTAAYNLETLEKMLALVDAVDSRPDSQGPGSATVIYRFLHNFYHERLLHLHGEQGARLNIDQSIHPERPRTLLIKTLSPLLLYAPEVHLRKLKEISVDSLVRKHDWIGLLDELTGEWKEFTLYATVLLNANVAFLAIQSVDNSAPFHGRSAMQRASYFSIMTSIGAIVLGLLLVRQHKTALSRSFLAYRSASVLGLETLALMYSLPYALLMWGMASFLFAFSLMCLGSHDVLTIVMICISGVVLLIFLLWIVSMTFEDKPFWHPWTFSPLKPFVRKEGINPGKGRLIQFNG</sequence>
<dbReference type="OrthoDB" id="2657661at2759"/>
<dbReference type="Proteomes" id="UP000027222">
    <property type="component" value="Unassembled WGS sequence"/>
</dbReference>
<dbReference type="HOGENOM" id="CLU_015091_2_1_1"/>
<feature type="compositionally biased region" description="Basic and acidic residues" evidence="1">
    <location>
        <begin position="43"/>
        <end position="56"/>
    </location>
</feature>
<keyword evidence="2" id="KW-0472">Membrane</keyword>
<reference evidence="4" key="1">
    <citation type="journal article" date="2014" name="Proc. Natl. Acad. Sci. U.S.A.">
        <title>Extensive sampling of basidiomycete genomes demonstrates inadequacy of the white-rot/brown-rot paradigm for wood decay fungi.</title>
        <authorList>
            <person name="Riley R."/>
            <person name="Salamov A.A."/>
            <person name="Brown D.W."/>
            <person name="Nagy L.G."/>
            <person name="Floudas D."/>
            <person name="Held B.W."/>
            <person name="Levasseur A."/>
            <person name="Lombard V."/>
            <person name="Morin E."/>
            <person name="Otillar R."/>
            <person name="Lindquist E.A."/>
            <person name="Sun H."/>
            <person name="LaButti K.M."/>
            <person name="Schmutz J."/>
            <person name="Jabbour D."/>
            <person name="Luo H."/>
            <person name="Baker S.E."/>
            <person name="Pisabarro A.G."/>
            <person name="Walton J.D."/>
            <person name="Blanchette R.A."/>
            <person name="Henrissat B."/>
            <person name="Martin F."/>
            <person name="Cullen D."/>
            <person name="Hibbett D.S."/>
            <person name="Grigoriev I.V."/>
        </authorList>
    </citation>
    <scope>NUCLEOTIDE SEQUENCE [LARGE SCALE GENOMIC DNA]</scope>
    <source>
        <strain evidence="4">CBS 339.88</strain>
    </source>
</reference>